<dbReference type="Proteomes" id="UP000078512">
    <property type="component" value="Unassembled WGS sequence"/>
</dbReference>
<keyword evidence="3" id="KW-1185">Reference proteome</keyword>
<feature type="transmembrane region" description="Helical" evidence="1">
    <location>
        <begin position="25"/>
        <end position="46"/>
    </location>
</feature>
<evidence type="ECO:0000313" key="3">
    <source>
        <dbReference type="Proteomes" id="UP000078512"/>
    </source>
</evidence>
<keyword evidence="1" id="KW-0472">Membrane</keyword>
<gene>
    <name evidence="2" type="ORF">K457DRAFT_400813</name>
</gene>
<proteinExistence type="predicted"/>
<sequence>MFHFSVFLEALLHHEKLDLVHDFFFSHYTFFFLSLFLTFTSAVLFFTASPILVLFDSFVLLVPFILIFFLTLCYFFFCYDPFIPYHRTTTKNHLTLLPSLFSFHPPSFRKKRLTETLFLYFHHLG</sequence>
<reference evidence="2 3" key="1">
    <citation type="submission" date="2016-05" db="EMBL/GenBank/DDBJ databases">
        <title>Genome sequencing reveals origins of a unique bacterial endosymbiosis in the earliest lineages of terrestrial Fungi.</title>
        <authorList>
            <consortium name="DOE Joint Genome Institute"/>
            <person name="Uehling J."/>
            <person name="Gryganskyi A."/>
            <person name="Hameed K."/>
            <person name="Tschaplinski T."/>
            <person name="Misztal P."/>
            <person name="Wu S."/>
            <person name="Desiro A."/>
            <person name="Vande Pol N."/>
            <person name="Du Z.-Y."/>
            <person name="Zienkiewicz A."/>
            <person name="Zienkiewicz K."/>
            <person name="Morin E."/>
            <person name="Tisserant E."/>
            <person name="Splivallo R."/>
            <person name="Hainaut M."/>
            <person name="Henrissat B."/>
            <person name="Ohm R."/>
            <person name="Kuo A."/>
            <person name="Yan J."/>
            <person name="Lipzen A."/>
            <person name="Nolan M."/>
            <person name="Labutti K."/>
            <person name="Barry K."/>
            <person name="Goldstein A."/>
            <person name="Labbe J."/>
            <person name="Schadt C."/>
            <person name="Tuskan G."/>
            <person name="Grigoriev I."/>
            <person name="Martin F."/>
            <person name="Vilgalys R."/>
            <person name="Bonito G."/>
        </authorList>
    </citation>
    <scope>NUCLEOTIDE SEQUENCE [LARGE SCALE GENOMIC DNA]</scope>
    <source>
        <strain evidence="2 3">AG-77</strain>
    </source>
</reference>
<keyword evidence="1" id="KW-1133">Transmembrane helix</keyword>
<name>A0A197K3M5_9FUNG</name>
<dbReference type="AlphaFoldDB" id="A0A197K3M5"/>
<evidence type="ECO:0000256" key="1">
    <source>
        <dbReference type="SAM" id="Phobius"/>
    </source>
</evidence>
<protein>
    <submittedName>
        <fullName evidence="2">Uncharacterized protein</fullName>
    </submittedName>
</protein>
<feature type="transmembrane region" description="Helical" evidence="1">
    <location>
        <begin position="58"/>
        <end position="77"/>
    </location>
</feature>
<keyword evidence="1" id="KW-0812">Transmembrane</keyword>
<evidence type="ECO:0000313" key="2">
    <source>
        <dbReference type="EMBL" id="OAQ31059.1"/>
    </source>
</evidence>
<organism evidence="2 3">
    <name type="scientific">Linnemannia elongata AG-77</name>
    <dbReference type="NCBI Taxonomy" id="1314771"/>
    <lineage>
        <taxon>Eukaryota</taxon>
        <taxon>Fungi</taxon>
        <taxon>Fungi incertae sedis</taxon>
        <taxon>Mucoromycota</taxon>
        <taxon>Mortierellomycotina</taxon>
        <taxon>Mortierellomycetes</taxon>
        <taxon>Mortierellales</taxon>
        <taxon>Mortierellaceae</taxon>
        <taxon>Linnemannia</taxon>
    </lineage>
</organism>
<dbReference type="EMBL" id="KV442031">
    <property type="protein sequence ID" value="OAQ31059.1"/>
    <property type="molecule type" value="Genomic_DNA"/>
</dbReference>
<accession>A0A197K3M5</accession>